<protein>
    <submittedName>
        <fullName evidence="1">Uncharacterized protein</fullName>
    </submittedName>
</protein>
<reference evidence="1" key="1">
    <citation type="submission" date="2020-05" db="EMBL/GenBank/DDBJ databases">
        <authorList>
            <person name="Chiriac C."/>
            <person name="Salcher M."/>
            <person name="Ghai R."/>
            <person name="Kavagutti S V."/>
        </authorList>
    </citation>
    <scope>NUCLEOTIDE SEQUENCE</scope>
</reference>
<dbReference type="EMBL" id="LR798460">
    <property type="protein sequence ID" value="CAB5237918.1"/>
    <property type="molecule type" value="Genomic_DNA"/>
</dbReference>
<name>A0A6J7XN55_9CAUD</name>
<accession>A0A6J7XN55</accession>
<sequence length="88" mass="10209">MLYTVLTYNRLRDALDAYCVKPVEVFIQIDRDSTRHKGRYVSVTFIHSDDHAECSLESYCRDDVEFLRLMGVLVANDSAWFEVPTTTV</sequence>
<gene>
    <name evidence="1" type="ORF">UFOVP142_9</name>
</gene>
<evidence type="ECO:0000313" key="1">
    <source>
        <dbReference type="EMBL" id="CAB5237918.1"/>
    </source>
</evidence>
<organism evidence="1">
    <name type="scientific">uncultured Caudovirales phage</name>
    <dbReference type="NCBI Taxonomy" id="2100421"/>
    <lineage>
        <taxon>Viruses</taxon>
        <taxon>Duplodnaviria</taxon>
        <taxon>Heunggongvirae</taxon>
        <taxon>Uroviricota</taxon>
        <taxon>Caudoviricetes</taxon>
        <taxon>Peduoviridae</taxon>
        <taxon>Maltschvirus</taxon>
        <taxon>Maltschvirus maltsch</taxon>
    </lineage>
</organism>
<proteinExistence type="predicted"/>